<dbReference type="PANTHER" id="PTHR30250">
    <property type="entry name" value="PST FAMILY PREDICTED COLANIC ACID TRANSPORTER"/>
    <property type="match status" value="1"/>
</dbReference>
<accession>A0AAD1JZQ3</accession>
<evidence type="ECO:0000313" key="8">
    <source>
        <dbReference type="Proteomes" id="UP000595253"/>
    </source>
</evidence>
<evidence type="ECO:0000256" key="1">
    <source>
        <dbReference type="ARBA" id="ARBA00004651"/>
    </source>
</evidence>
<sequence>MRIQNSLRNMITAVMQIVVTIILRFIAQSYFIHILGLKYQGLNGLFSSIIGMLGIAELGLGTAILFNMYEYIAKRDIETIKSLLKFYQRCYQAISGFVIVFGLALMPFLHVFVNMSSINENVYVIYLLFLADSAFSYLLIYKQSILIAHQKKHLINLADLAYTIIYNLGQIALLILTHNYILILLLVLFLRLAENIMISRVADRRYPYIKDKKVQLLDKKIARRLIKQMKGQAFHVIGGFVVFGTDNMIISSFLGLTVMGLYSNYLLITNTLNSFFTSSCRKCNSECGGFINGKKW</sequence>
<reference evidence="7 8" key="1">
    <citation type="submission" date="2020-12" db="EMBL/GenBank/DDBJ databases">
        <title>Complete genome sequence of lactococcus lactis subsp. cremoris strain EPSC and strain G3-2.</title>
        <authorList>
            <person name="Kita K."/>
            <person name="Ishikawa S."/>
        </authorList>
    </citation>
    <scope>NUCLEOTIDE SEQUENCE [LARGE SCALE GENOMIC DNA]</scope>
    <source>
        <strain evidence="7 8">EPSC</strain>
    </source>
</reference>
<protein>
    <submittedName>
        <fullName evidence="7">Uncharacterized protein</fullName>
    </submittedName>
</protein>
<feature type="transmembrane region" description="Helical" evidence="6">
    <location>
        <begin position="233"/>
        <end position="262"/>
    </location>
</feature>
<keyword evidence="4 6" id="KW-1133">Transmembrane helix</keyword>
<feature type="transmembrane region" description="Helical" evidence="6">
    <location>
        <begin position="181"/>
        <end position="202"/>
    </location>
</feature>
<keyword evidence="3 6" id="KW-0812">Transmembrane</keyword>
<dbReference type="InterPro" id="IPR050833">
    <property type="entry name" value="Poly_Biosynth_Transport"/>
</dbReference>
<gene>
    <name evidence="7" type="ORF">LLC_19810</name>
</gene>
<evidence type="ECO:0000256" key="5">
    <source>
        <dbReference type="ARBA" id="ARBA00023136"/>
    </source>
</evidence>
<feature type="transmembrane region" description="Helical" evidence="6">
    <location>
        <begin position="90"/>
        <end position="111"/>
    </location>
</feature>
<keyword evidence="2" id="KW-1003">Cell membrane</keyword>
<dbReference type="RefSeq" id="WP_232035094.1">
    <property type="nucleotide sequence ID" value="NZ_AP018499.1"/>
</dbReference>
<dbReference type="AlphaFoldDB" id="A0AAD1JZQ3"/>
<keyword evidence="5 6" id="KW-0472">Membrane</keyword>
<dbReference type="EMBL" id="AP024222">
    <property type="protein sequence ID" value="BCO06741.1"/>
    <property type="molecule type" value="Genomic_DNA"/>
</dbReference>
<feature type="transmembrane region" description="Helical" evidence="6">
    <location>
        <begin position="12"/>
        <end position="33"/>
    </location>
</feature>
<feature type="transmembrane region" description="Helical" evidence="6">
    <location>
        <begin position="45"/>
        <end position="69"/>
    </location>
</feature>
<organism evidence="7 8">
    <name type="scientific">Lactococcus lactis subsp. cremoris</name>
    <name type="common">Streptococcus cremoris</name>
    <dbReference type="NCBI Taxonomy" id="1359"/>
    <lineage>
        <taxon>Bacteria</taxon>
        <taxon>Bacillati</taxon>
        <taxon>Bacillota</taxon>
        <taxon>Bacilli</taxon>
        <taxon>Lactobacillales</taxon>
        <taxon>Streptococcaceae</taxon>
        <taxon>Lactococcus</taxon>
    </lineage>
</organism>
<name>A0AAD1JZQ3_LACLC</name>
<evidence type="ECO:0000256" key="6">
    <source>
        <dbReference type="SAM" id="Phobius"/>
    </source>
</evidence>
<evidence type="ECO:0000256" key="2">
    <source>
        <dbReference type="ARBA" id="ARBA00022475"/>
    </source>
</evidence>
<proteinExistence type="predicted"/>
<dbReference type="PANTHER" id="PTHR30250:SF26">
    <property type="entry name" value="PSMA PROTEIN"/>
    <property type="match status" value="1"/>
</dbReference>
<dbReference type="Proteomes" id="UP000595253">
    <property type="component" value="Chromosome"/>
</dbReference>
<evidence type="ECO:0000256" key="4">
    <source>
        <dbReference type="ARBA" id="ARBA00022989"/>
    </source>
</evidence>
<evidence type="ECO:0000313" key="7">
    <source>
        <dbReference type="EMBL" id="BCO06741.1"/>
    </source>
</evidence>
<dbReference type="GO" id="GO:0005886">
    <property type="term" value="C:plasma membrane"/>
    <property type="evidence" value="ECO:0007669"/>
    <property type="project" value="UniProtKB-SubCell"/>
</dbReference>
<feature type="transmembrane region" description="Helical" evidence="6">
    <location>
        <begin position="123"/>
        <end position="141"/>
    </location>
</feature>
<feature type="transmembrane region" description="Helical" evidence="6">
    <location>
        <begin position="153"/>
        <end position="175"/>
    </location>
</feature>
<comment type="subcellular location">
    <subcellularLocation>
        <location evidence="1">Cell membrane</location>
        <topology evidence="1">Multi-pass membrane protein</topology>
    </subcellularLocation>
</comment>
<evidence type="ECO:0000256" key="3">
    <source>
        <dbReference type="ARBA" id="ARBA00022692"/>
    </source>
</evidence>